<dbReference type="InterPro" id="IPR001128">
    <property type="entry name" value="Cyt_P450"/>
</dbReference>
<evidence type="ECO:0000256" key="3">
    <source>
        <dbReference type="PIRSR" id="PIRSR602401-1"/>
    </source>
</evidence>
<dbReference type="PANTHER" id="PTHR24301:SF2">
    <property type="entry name" value="THROMBOXANE-A SYNTHASE"/>
    <property type="match status" value="1"/>
</dbReference>
<gene>
    <name evidence="5" type="ORF">K450DRAFT_247246</name>
</gene>
<dbReference type="SUPFAM" id="SSF48264">
    <property type="entry name" value="Cytochrome P450"/>
    <property type="match status" value="1"/>
</dbReference>
<dbReference type="PRINTS" id="PR00463">
    <property type="entry name" value="EP450I"/>
</dbReference>
<keyword evidence="3 4" id="KW-0349">Heme</keyword>
<keyword evidence="4" id="KW-0503">Monooxygenase</keyword>
<evidence type="ECO:0000313" key="5">
    <source>
        <dbReference type="EMBL" id="KAI8578314.1"/>
    </source>
</evidence>
<dbReference type="PANTHER" id="PTHR24301">
    <property type="entry name" value="THROMBOXANE-A SYNTHASE"/>
    <property type="match status" value="1"/>
</dbReference>
<dbReference type="GO" id="GO:0005506">
    <property type="term" value="F:iron ion binding"/>
    <property type="evidence" value="ECO:0007669"/>
    <property type="project" value="InterPro"/>
</dbReference>
<proteinExistence type="inferred from homology"/>
<dbReference type="GO" id="GO:0004497">
    <property type="term" value="F:monooxygenase activity"/>
    <property type="evidence" value="ECO:0007669"/>
    <property type="project" value="UniProtKB-KW"/>
</dbReference>
<dbReference type="GO" id="GO:0016705">
    <property type="term" value="F:oxidoreductase activity, acting on paired donors, with incorporation or reduction of molecular oxygen"/>
    <property type="evidence" value="ECO:0007669"/>
    <property type="project" value="InterPro"/>
</dbReference>
<keyword evidence="2 3" id="KW-0408">Iron</keyword>
<dbReference type="Pfam" id="PF00067">
    <property type="entry name" value="p450"/>
    <property type="match status" value="1"/>
</dbReference>
<comment type="caution">
    <text evidence="5">The sequence shown here is derived from an EMBL/GenBank/DDBJ whole genome shotgun (WGS) entry which is preliminary data.</text>
</comment>
<keyword evidence="4" id="KW-0560">Oxidoreductase</keyword>
<dbReference type="RefSeq" id="XP_051443318.1">
    <property type="nucleotide sequence ID" value="XM_051590041.1"/>
</dbReference>
<dbReference type="EMBL" id="MU620930">
    <property type="protein sequence ID" value="KAI8578314.1"/>
    <property type="molecule type" value="Genomic_DNA"/>
</dbReference>
<dbReference type="GO" id="GO:0020037">
    <property type="term" value="F:heme binding"/>
    <property type="evidence" value="ECO:0007669"/>
    <property type="project" value="InterPro"/>
</dbReference>
<keyword evidence="6" id="KW-1185">Reference proteome</keyword>
<dbReference type="Proteomes" id="UP001206595">
    <property type="component" value="Unassembled WGS sequence"/>
</dbReference>
<evidence type="ECO:0008006" key="7">
    <source>
        <dbReference type="Google" id="ProtNLM"/>
    </source>
</evidence>
<dbReference type="Gene3D" id="1.10.630.10">
    <property type="entry name" value="Cytochrome P450"/>
    <property type="match status" value="1"/>
</dbReference>
<evidence type="ECO:0000256" key="2">
    <source>
        <dbReference type="ARBA" id="ARBA00023004"/>
    </source>
</evidence>
<evidence type="ECO:0000313" key="6">
    <source>
        <dbReference type="Proteomes" id="UP001206595"/>
    </source>
</evidence>
<dbReference type="InterPro" id="IPR002401">
    <property type="entry name" value="Cyt_P450_E_grp-I"/>
</dbReference>
<dbReference type="PRINTS" id="PR00385">
    <property type="entry name" value="P450"/>
</dbReference>
<accession>A0AAD5E7V4</accession>
<name>A0AAD5E7V4_UMBRA</name>
<dbReference type="InterPro" id="IPR036396">
    <property type="entry name" value="Cyt_P450_sf"/>
</dbReference>
<protein>
    <recommendedName>
        <fullName evidence="7">Cytochrome P450</fullName>
    </recommendedName>
</protein>
<dbReference type="InterPro" id="IPR017972">
    <property type="entry name" value="Cyt_P450_CS"/>
</dbReference>
<dbReference type="GeneID" id="75915386"/>
<dbReference type="AlphaFoldDB" id="A0AAD5E7V4"/>
<sequence length="574" mass="65334">MNQLDQLRQWLPSTEKLVKAVEENRQAVAVTAGVVTLVGAAHIYRKKKSAPKLQGKPIESLPGPDYLPIVGHSLQFKMDELNAFTEAIGWKYGEMAQMFIGPMRVVLASSPQAIEKLFRERPNNFKRSFNIEKQFQDSGVPGLFSMEGDDWRHSRAWVFPQFAPGKINKTKQLIIKHATELRKSLDRFSKEVDEIDNKWYPTVVQDPNSRYTKTNFYNPEELKNTIDMFSAFAFGVVIDFSFAHDKEECLPENILEDIKVIFTVMRRRLFQIIPWHKVGFRDAEDRKFDETVAKLNQSVRTIIEDYDPNTYKEKSDKMSTMLESLWYSINHQDINKIEVSGLLSASKAASKMSIKDMVGNLLTVISAGYDTTANTMQTMAYLLAANPDVQRKLHAEVDAILGSPSARKQMSSDEISDAMEENIFAQFPYTTAVINETQRLHPVAPFAGVEAIHDTVIDGYVLPKGTNIMMLTRVAGMRYCPTPDPFLFKPERWIDATPEQKRQMERLDWTFGGGPRVCPGRHMANLELVYAAVLVFSLYDITEVARPPSAYPVMEGARFTSMLENVHVRFTSRT</sequence>
<organism evidence="5 6">
    <name type="scientific">Umbelopsis ramanniana AG</name>
    <dbReference type="NCBI Taxonomy" id="1314678"/>
    <lineage>
        <taxon>Eukaryota</taxon>
        <taxon>Fungi</taxon>
        <taxon>Fungi incertae sedis</taxon>
        <taxon>Mucoromycota</taxon>
        <taxon>Mucoromycotina</taxon>
        <taxon>Umbelopsidomycetes</taxon>
        <taxon>Umbelopsidales</taxon>
        <taxon>Umbelopsidaceae</taxon>
        <taxon>Umbelopsis</taxon>
    </lineage>
</organism>
<comment type="cofactor">
    <cofactor evidence="3">
        <name>heme</name>
        <dbReference type="ChEBI" id="CHEBI:30413"/>
    </cofactor>
</comment>
<feature type="binding site" description="axial binding residue" evidence="3">
    <location>
        <position position="518"/>
    </location>
    <ligand>
        <name>heme</name>
        <dbReference type="ChEBI" id="CHEBI:30413"/>
    </ligand>
    <ligandPart>
        <name>Fe</name>
        <dbReference type="ChEBI" id="CHEBI:18248"/>
    </ligandPart>
</feature>
<reference evidence="5" key="2">
    <citation type="journal article" date="2022" name="Proc. Natl. Acad. Sci. U.S.A.">
        <title>Diploid-dominant life cycles characterize the early evolution of Fungi.</title>
        <authorList>
            <person name="Amses K.R."/>
            <person name="Simmons D.R."/>
            <person name="Longcore J.E."/>
            <person name="Mondo S.J."/>
            <person name="Seto K."/>
            <person name="Jeronimo G.H."/>
            <person name="Bonds A.E."/>
            <person name="Quandt C.A."/>
            <person name="Davis W.J."/>
            <person name="Chang Y."/>
            <person name="Federici B.A."/>
            <person name="Kuo A."/>
            <person name="LaButti K."/>
            <person name="Pangilinan J."/>
            <person name="Andreopoulos W."/>
            <person name="Tritt A."/>
            <person name="Riley R."/>
            <person name="Hundley H."/>
            <person name="Johnson J."/>
            <person name="Lipzen A."/>
            <person name="Barry K."/>
            <person name="Lang B.F."/>
            <person name="Cuomo C.A."/>
            <person name="Buchler N.E."/>
            <person name="Grigoriev I.V."/>
            <person name="Spatafora J.W."/>
            <person name="Stajich J.E."/>
            <person name="James T.Y."/>
        </authorList>
    </citation>
    <scope>NUCLEOTIDE SEQUENCE</scope>
    <source>
        <strain evidence="5">AG</strain>
    </source>
</reference>
<dbReference type="PROSITE" id="PS00086">
    <property type="entry name" value="CYTOCHROME_P450"/>
    <property type="match status" value="1"/>
</dbReference>
<evidence type="ECO:0000256" key="1">
    <source>
        <dbReference type="ARBA" id="ARBA00022723"/>
    </source>
</evidence>
<comment type="similarity">
    <text evidence="4">Belongs to the cytochrome P450 family.</text>
</comment>
<evidence type="ECO:0000256" key="4">
    <source>
        <dbReference type="RuleBase" id="RU000461"/>
    </source>
</evidence>
<reference evidence="5" key="1">
    <citation type="submission" date="2021-06" db="EMBL/GenBank/DDBJ databases">
        <authorList>
            <consortium name="DOE Joint Genome Institute"/>
            <person name="Mondo S.J."/>
            <person name="Amses K.R."/>
            <person name="Simmons D.R."/>
            <person name="Longcore J.E."/>
            <person name="Seto K."/>
            <person name="Alves G.H."/>
            <person name="Bonds A.E."/>
            <person name="Quandt C.A."/>
            <person name="Davis W.J."/>
            <person name="Chang Y."/>
            <person name="Letcher P.M."/>
            <person name="Powell M.J."/>
            <person name="Kuo A."/>
            <person name="Labutti K."/>
            <person name="Pangilinan J."/>
            <person name="Andreopoulos W."/>
            <person name="Tritt A."/>
            <person name="Riley R."/>
            <person name="Hundley H."/>
            <person name="Johnson J."/>
            <person name="Lipzen A."/>
            <person name="Barry K."/>
            <person name="Berbee M.L."/>
            <person name="Buchler N.E."/>
            <person name="Grigoriev I.V."/>
            <person name="Spatafora J.W."/>
            <person name="Stajich J.E."/>
            <person name="James T.Y."/>
        </authorList>
    </citation>
    <scope>NUCLEOTIDE SEQUENCE</scope>
    <source>
        <strain evidence="5">AG</strain>
    </source>
</reference>
<keyword evidence="1 3" id="KW-0479">Metal-binding</keyword>